<keyword evidence="1" id="KW-0472">Membrane</keyword>
<name>A0A4Y7SNY8_COPMI</name>
<sequence length="458" mass="51755">MGIPFRKVSRTRWTGVGLVAILIFATYGIHLTWPGHRSVQDSKEQVATEPWMRPANSLRYPHPLPRARDNLRSESFYVTGFAISGFTNEFIAYMHIIYLGMFSGRIPIIPPVVPTAHINGAAPPILFGTIFNLTHLRSKLRLPILEWSDVKTPFSNVTAFDDTDPSDPSLESFGCWSLRQRSFHLPTEVPETENVLKLDLSYTRVPPFTYLDPSNLDGEHTTFGALAALILPKHPHPESKGQPIMVESRYGSSIDPTEDERLSCFDFLYYVAVGVKAFEFEERWSPVWNLVGTHLRFNAGIVEMARGYVQRALGVQSGDHIPPMITVHVRRGDFGYQCPPGETYPCFIPLSKYVSAVEDVRGRLEKKHRVLVDRVLIASDEEDPSFWAEVQQLGWHHINHTSERTADAMGDWYPIILDKAALSLGLGFVGTRSSTFSTLTARRVEDWNDGESSFVSWY</sequence>
<evidence type="ECO:0000313" key="3">
    <source>
        <dbReference type="Proteomes" id="UP000298030"/>
    </source>
</evidence>
<evidence type="ECO:0000313" key="2">
    <source>
        <dbReference type="EMBL" id="TEB23368.1"/>
    </source>
</evidence>
<evidence type="ECO:0008006" key="4">
    <source>
        <dbReference type="Google" id="ProtNLM"/>
    </source>
</evidence>
<dbReference type="EMBL" id="QPFP01000079">
    <property type="protein sequence ID" value="TEB23368.1"/>
    <property type="molecule type" value="Genomic_DNA"/>
</dbReference>
<feature type="transmembrane region" description="Helical" evidence="1">
    <location>
        <begin position="12"/>
        <end position="33"/>
    </location>
</feature>
<keyword evidence="1" id="KW-0812">Transmembrane</keyword>
<reference evidence="2 3" key="1">
    <citation type="journal article" date="2019" name="Nat. Ecol. Evol.">
        <title>Megaphylogeny resolves global patterns of mushroom evolution.</title>
        <authorList>
            <person name="Varga T."/>
            <person name="Krizsan K."/>
            <person name="Foldi C."/>
            <person name="Dima B."/>
            <person name="Sanchez-Garcia M."/>
            <person name="Sanchez-Ramirez S."/>
            <person name="Szollosi G.J."/>
            <person name="Szarkandi J.G."/>
            <person name="Papp V."/>
            <person name="Albert L."/>
            <person name="Andreopoulos W."/>
            <person name="Angelini C."/>
            <person name="Antonin V."/>
            <person name="Barry K.W."/>
            <person name="Bougher N.L."/>
            <person name="Buchanan P."/>
            <person name="Buyck B."/>
            <person name="Bense V."/>
            <person name="Catcheside P."/>
            <person name="Chovatia M."/>
            <person name="Cooper J."/>
            <person name="Damon W."/>
            <person name="Desjardin D."/>
            <person name="Finy P."/>
            <person name="Geml J."/>
            <person name="Haridas S."/>
            <person name="Hughes K."/>
            <person name="Justo A."/>
            <person name="Karasinski D."/>
            <person name="Kautmanova I."/>
            <person name="Kiss B."/>
            <person name="Kocsube S."/>
            <person name="Kotiranta H."/>
            <person name="LaButti K.M."/>
            <person name="Lechner B.E."/>
            <person name="Liimatainen K."/>
            <person name="Lipzen A."/>
            <person name="Lukacs Z."/>
            <person name="Mihaltcheva S."/>
            <person name="Morgado L.N."/>
            <person name="Niskanen T."/>
            <person name="Noordeloos M.E."/>
            <person name="Ohm R.A."/>
            <person name="Ortiz-Santana B."/>
            <person name="Ovrebo C."/>
            <person name="Racz N."/>
            <person name="Riley R."/>
            <person name="Savchenko A."/>
            <person name="Shiryaev A."/>
            <person name="Soop K."/>
            <person name="Spirin V."/>
            <person name="Szebenyi C."/>
            <person name="Tomsovsky M."/>
            <person name="Tulloss R.E."/>
            <person name="Uehling J."/>
            <person name="Grigoriev I.V."/>
            <person name="Vagvolgyi C."/>
            <person name="Papp T."/>
            <person name="Martin F.M."/>
            <person name="Miettinen O."/>
            <person name="Hibbett D.S."/>
            <person name="Nagy L.G."/>
        </authorList>
    </citation>
    <scope>NUCLEOTIDE SEQUENCE [LARGE SCALE GENOMIC DNA]</scope>
    <source>
        <strain evidence="2 3">FP101781</strain>
    </source>
</reference>
<proteinExistence type="predicted"/>
<protein>
    <recommendedName>
        <fullName evidence="4">GDP-fucose protein O-fucosyltransferase</fullName>
    </recommendedName>
</protein>
<keyword evidence="3" id="KW-1185">Reference proteome</keyword>
<dbReference type="AlphaFoldDB" id="A0A4Y7SNY8"/>
<dbReference type="STRING" id="71717.A0A4Y7SNY8"/>
<keyword evidence="1" id="KW-1133">Transmembrane helix</keyword>
<dbReference type="Proteomes" id="UP000298030">
    <property type="component" value="Unassembled WGS sequence"/>
</dbReference>
<comment type="caution">
    <text evidence="2">The sequence shown here is derived from an EMBL/GenBank/DDBJ whole genome shotgun (WGS) entry which is preliminary data.</text>
</comment>
<evidence type="ECO:0000256" key="1">
    <source>
        <dbReference type="SAM" id="Phobius"/>
    </source>
</evidence>
<accession>A0A4Y7SNY8</accession>
<dbReference type="CDD" id="cd11296">
    <property type="entry name" value="O-FucT_like"/>
    <property type="match status" value="1"/>
</dbReference>
<organism evidence="2 3">
    <name type="scientific">Coprinellus micaceus</name>
    <name type="common">Glistening ink-cap mushroom</name>
    <name type="synonym">Coprinus micaceus</name>
    <dbReference type="NCBI Taxonomy" id="71717"/>
    <lineage>
        <taxon>Eukaryota</taxon>
        <taxon>Fungi</taxon>
        <taxon>Dikarya</taxon>
        <taxon>Basidiomycota</taxon>
        <taxon>Agaricomycotina</taxon>
        <taxon>Agaricomycetes</taxon>
        <taxon>Agaricomycetidae</taxon>
        <taxon>Agaricales</taxon>
        <taxon>Agaricineae</taxon>
        <taxon>Psathyrellaceae</taxon>
        <taxon>Coprinellus</taxon>
    </lineage>
</organism>
<dbReference type="Gene3D" id="3.40.50.11350">
    <property type="match status" value="1"/>
</dbReference>
<dbReference type="OrthoDB" id="423313at2759"/>
<gene>
    <name evidence="2" type="ORF">FA13DRAFT_1740134</name>
</gene>